<sequence length="136" mass="14816">MEEEEEEEGSIDREGKVVHDCVGHRDSSTTDNNPLNSNLMPATDGEWAKGGREDTVRWKARKHPLLTAALGCLAVKEEADLVELIGVLHELIRCAKVSGSRVQRQEGVVGKIGFNVCLGCVGWNGSVRQPNEPPTV</sequence>
<feature type="region of interest" description="Disordered" evidence="1">
    <location>
        <begin position="22"/>
        <end position="50"/>
    </location>
</feature>
<name>A0A3P6UDL7_LITSI</name>
<feature type="compositionally biased region" description="Polar residues" evidence="1">
    <location>
        <begin position="29"/>
        <end position="40"/>
    </location>
</feature>
<evidence type="ECO:0000256" key="1">
    <source>
        <dbReference type="SAM" id="MobiDB-lite"/>
    </source>
</evidence>
<organism evidence="2 3">
    <name type="scientific">Litomosoides sigmodontis</name>
    <name type="common">Filarial nematode worm</name>
    <dbReference type="NCBI Taxonomy" id="42156"/>
    <lineage>
        <taxon>Eukaryota</taxon>
        <taxon>Metazoa</taxon>
        <taxon>Ecdysozoa</taxon>
        <taxon>Nematoda</taxon>
        <taxon>Chromadorea</taxon>
        <taxon>Rhabditida</taxon>
        <taxon>Spirurina</taxon>
        <taxon>Spiruromorpha</taxon>
        <taxon>Filarioidea</taxon>
        <taxon>Onchocercidae</taxon>
        <taxon>Litomosoides</taxon>
    </lineage>
</organism>
<gene>
    <name evidence="2" type="ORF">NLS_LOCUS3285</name>
</gene>
<proteinExistence type="predicted"/>
<dbReference type="EMBL" id="UYRX01000174">
    <property type="protein sequence ID" value="VDK76414.1"/>
    <property type="molecule type" value="Genomic_DNA"/>
</dbReference>
<keyword evidence="3" id="KW-1185">Reference proteome</keyword>
<evidence type="ECO:0000313" key="3">
    <source>
        <dbReference type="Proteomes" id="UP000277928"/>
    </source>
</evidence>
<dbReference type="Proteomes" id="UP000277928">
    <property type="component" value="Unassembled WGS sequence"/>
</dbReference>
<accession>A0A3P6UDL7</accession>
<reference evidence="2 3" key="1">
    <citation type="submission" date="2018-08" db="EMBL/GenBank/DDBJ databases">
        <authorList>
            <person name="Laetsch R D."/>
            <person name="Stevens L."/>
            <person name="Kumar S."/>
            <person name="Blaxter L. M."/>
        </authorList>
    </citation>
    <scope>NUCLEOTIDE SEQUENCE [LARGE SCALE GENOMIC DNA]</scope>
</reference>
<protein>
    <submittedName>
        <fullName evidence="2">Uncharacterized protein</fullName>
    </submittedName>
</protein>
<dbReference type="AlphaFoldDB" id="A0A3P6UDL7"/>
<evidence type="ECO:0000313" key="2">
    <source>
        <dbReference type="EMBL" id="VDK76414.1"/>
    </source>
</evidence>